<name>A0A8H3DUV1_9AGAM</name>
<feature type="region of interest" description="Disordered" evidence="1">
    <location>
        <begin position="558"/>
        <end position="609"/>
    </location>
</feature>
<organism evidence="2 3">
    <name type="scientific">Rhizoctonia solani</name>
    <dbReference type="NCBI Taxonomy" id="456999"/>
    <lineage>
        <taxon>Eukaryota</taxon>
        <taxon>Fungi</taxon>
        <taxon>Dikarya</taxon>
        <taxon>Basidiomycota</taxon>
        <taxon>Agaricomycotina</taxon>
        <taxon>Agaricomycetes</taxon>
        <taxon>Cantharellales</taxon>
        <taxon>Ceratobasidiaceae</taxon>
        <taxon>Rhizoctonia</taxon>
    </lineage>
</organism>
<dbReference type="Gene3D" id="3.80.10.10">
    <property type="entry name" value="Ribonuclease Inhibitor"/>
    <property type="match status" value="1"/>
</dbReference>
<protein>
    <submittedName>
        <fullName evidence="2">Uncharacterized protein</fullName>
    </submittedName>
</protein>
<feature type="compositionally biased region" description="Acidic residues" evidence="1">
    <location>
        <begin position="589"/>
        <end position="609"/>
    </location>
</feature>
<dbReference type="InterPro" id="IPR032675">
    <property type="entry name" value="LRR_dom_sf"/>
</dbReference>
<evidence type="ECO:0000313" key="2">
    <source>
        <dbReference type="EMBL" id="CAE6537844.1"/>
    </source>
</evidence>
<evidence type="ECO:0000256" key="1">
    <source>
        <dbReference type="SAM" id="MobiDB-lite"/>
    </source>
</evidence>
<dbReference type="EMBL" id="CAJMXA010004235">
    <property type="protein sequence ID" value="CAE6537844.1"/>
    <property type="molecule type" value="Genomic_DNA"/>
</dbReference>
<dbReference type="AlphaFoldDB" id="A0A8H3DUV1"/>
<dbReference type="SUPFAM" id="SSF52047">
    <property type="entry name" value="RNI-like"/>
    <property type="match status" value="1"/>
</dbReference>
<evidence type="ECO:0000313" key="3">
    <source>
        <dbReference type="Proteomes" id="UP000663853"/>
    </source>
</evidence>
<feature type="compositionally biased region" description="Acidic residues" evidence="1">
    <location>
        <begin position="569"/>
        <end position="579"/>
    </location>
</feature>
<accession>A0A8H3DUV1</accession>
<dbReference type="Proteomes" id="UP000663853">
    <property type="component" value="Unassembled WGS sequence"/>
</dbReference>
<sequence>MAAYYLVRTGSTALLDVEIEMRPSFGDRAEIFPTDWASQVGYMSGLLEFLKTHGATPERWRTLSILAGQPEPLFEVIAFLHKQVSPALRCLSLKWASKNIQHSEESRALSGAETLLRSLVLSDQSVPKLRHVELTSVPWPFVLDRSSPLFTGLTSLSLTAATRLGSISKLADLLRGNPLLESLQLSSGPNSLNNVYFSDYPLPRVILPSLRSLSVQSTYHGDWILDVLKATQTPNLETFTLATELYIDYPGGATVPELMLLSYLSDGSLKEDGDNNGSGSGSETRSLYPLLQELDVSLTACHSGGQTIVTLLSSFASVTRLSIASHQIDCLGKFPWVLPKLQTLKSNGYPNPDLGIMLRRRAAAGHPIQTVELRGDLEWDQETRDAYISALPEEVKIVECPGPQNITDDGSDIGHWDDQVDDEDVGGYYDSGDEPMEGVELDLGEDDLENEGREEYSDQEEYVDQADYADYADYGEYADHEAYEEAEQEHDQSDVYGETTEYSEGIYLPACWVDEETGVAYMYDLGESADDGEWAHGYSTPFVGDNYFEGEHTYDDGGYYEGNEWGGYDAEESDGDGGSDLEGVLSDYGDFDDDHGDNYDDDYDDYDVD</sequence>
<gene>
    <name evidence="2" type="ORF">RDB_LOCUS184758</name>
</gene>
<reference evidence="2" key="1">
    <citation type="submission" date="2021-01" db="EMBL/GenBank/DDBJ databases">
        <authorList>
            <person name="Kaushik A."/>
        </authorList>
    </citation>
    <scope>NUCLEOTIDE SEQUENCE</scope>
    <source>
        <strain evidence="2">AG6-10EEA</strain>
    </source>
</reference>
<comment type="caution">
    <text evidence="2">The sequence shown here is derived from an EMBL/GenBank/DDBJ whole genome shotgun (WGS) entry which is preliminary data.</text>
</comment>
<proteinExistence type="predicted"/>